<protein>
    <submittedName>
        <fullName evidence="1">Uncharacterized protein</fullName>
    </submittedName>
</protein>
<keyword evidence="2" id="KW-1185">Reference proteome</keyword>
<dbReference type="EMBL" id="CAJPDS010000018">
    <property type="protein sequence ID" value="CAF9916519.1"/>
    <property type="molecule type" value="Genomic_DNA"/>
</dbReference>
<gene>
    <name evidence="1" type="ORF">HETSPECPRED_002938</name>
</gene>
<evidence type="ECO:0000313" key="2">
    <source>
        <dbReference type="Proteomes" id="UP000664521"/>
    </source>
</evidence>
<proteinExistence type="predicted"/>
<organism evidence="1 2">
    <name type="scientific">Heterodermia speciosa</name>
    <dbReference type="NCBI Taxonomy" id="116794"/>
    <lineage>
        <taxon>Eukaryota</taxon>
        <taxon>Fungi</taxon>
        <taxon>Dikarya</taxon>
        <taxon>Ascomycota</taxon>
        <taxon>Pezizomycotina</taxon>
        <taxon>Lecanoromycetes</taxon>
        <taxon>OSLEUM clade</taxon>
        <taxon>Lecanoromycetidae</taxon>
        <taxon>Caliciales</taxon>
        <taxon>Physciaceae</taxon>
        <taxon>Heterodermia</taxon>
    </lineage>
</organism>
<dbReference type="AlphaFoldDB" id="A0A8H3F1T8"/>
<sequence length="491" mass="56310">MTSTNLTDLPHEILLQIYSNLQKEQPSDVKNRAAAATEEDWIPPADDWGNEEHPSLQSLRAVNKHFNGIFSAILFESVVMLHHPESWNKINNIAMSWLAPFVKTLRIATQRDLPVFKDMRTWEEQVPYQRTPYDFWQDPFGWVCAWLGYVPSKKIHWENPAAGGVMSNVDLSSRHKAYASYKYWANGEAAMRAMEANEDNRTAPTLRLDLLPNLKRFETVGHTDLATIKIKLTSLLRSCLCCWMERSYVSRRDMEASLADADTIQRLGATWFSMLGVPPLVSELAGSMPQHGIHWGHMKLLLRATKRCDVQITDLTLWDPRELGEVSNMAEVAFPSLRRLKVNLGRQILGPVITRYSRASWISNLESLEELVIVRCKVTSEGDFEGAAMYDDIIRAFHGVRFPKLIALEVRGIRSNPQSLEDFVHMHWRTLQSLCVVRPRMSEEEWTQVRSRYLHQEGVKTIVSTESMLQVALRVENPIGPLYTPVLKEDR</sequence>
<comment type="caution">
    <text evidence="1">The sequence shown here is derived from an EMBL/GenBank/DDBJ whole genome shotgun (WGS) entry which is preliminary data.</text>
</comment>
<evidence type="ECO:0000313" key="1">
    <source>
        <dbReference type="EMBL" id="CAF9916519.1"/>
    </source>
</evidence>
<name>A0A8H3F1T8_9LECA</name>
<reference evidence="1" key="1">
    <citation type="submission" date="2021-03" db="EMBL/GenBank/DDBJ databases">
        <authorList>
            <person name="Tagirdzhanova G."/>
        </authorList>
    </citation>
    <scope>NUCLEOTIDE SEQUENCE</scope>
</reference>
<dbReference type="Proteomes" id="UP000664521">
    <property type="component" value="Unassembled WGS sequence"/>
</dbReference>
<accession>A0A8H3F1T8</accession>
<dbReference type="OrthoDB" id="3140657at2759"/>